<accession>A0A7U2I9T0</accession>
<evidence type="ECO:0000313" key="2">
    <source>
        <dbReference type="Proteomes" id="UP000663193"/>
    </source>
</evidence>
<sequence>MPFEKMATFLSLPAELRNRIYEYTLTDDSPLGLPHRPYFFYQEQWTPIFFASSGKIYNVLKFVCRQLRAETSGLDLEYNDILIDDGKHAPMRRLHNFCKSEFDMRCSPRFCGFLNSKVASQPWQNTADLAEWCALRPKLRVHYRLKGFQPGEFRLPKDVTRWNDWQQGSAACNAAAFITDGVYFTILLRGQRWSPSQWHRLGFGFIGTGITRESRMQRMENVAKWSRDEWEVDVHGKVANLKFFPTGRGFDRIMKAAVECLARESLASEEVRCEWMAMCRKWYTVGI</sequence>
<proteinExistence type="predicted"/>
<dbReference type="VEuPathDB" id="FungiDB:JI435_060660"/>
<name>A0A7U2I9T0_PHANO</name>
<dbReference type="PANTHER" id="PTHR42085:SF1">
    <property type="entry name" value="F-BOX DOMAIN-CONTAINING PROTEIN"/>
    <property type="match status" value="1"/>
</dbReference>
<dbReference type="EMBL" id="CP069041">
    <property type="protein sequence ID" value="QRD05795.1"/>
    <property type="molecule type" value="Genomic_DNA"/>
</dbReference>
<gene>
    <name evidence="1" type="ORF">JI435_060660</name>
</gene>
<protein>
    <submittedName>
        <fullName evidence="1">Uncharacterized protein</fullName>
    </submittedName>
</protein>
<dbReference type="Proteomes" id="UP000663193">
    <property type="component" value="Chromosome 19"/>
</dbReference>
<dbReference type="AlphaFoldDB" id="A0A7U2I9T0"/>
<dbReference type="KEGG" id="pno:SNOG_06066"/>
<keyword evidence="2" id="KW-1185">Reference proteome</keyword>
<dbReference type="InterPro" id="IPR038883">
    <property type="entry name" value="AN11006-like"/>
</dbReference>
<evidence type="ECO:0000313" key="1">
    <source>
        <dbReference type="EMBL" id="QRD05795.1"/>
    </source>
</evidence>
<dbReference type="RefSeq" id="XP_001796454.1">
    <property type="nucleotide sequence ID" value="XM_001796402.1"/>
</dbReference>
<dbReference type="OrthoDB" id="4790878at2759"/>
<organism evidence="1 2">
    <name type="scientific">Phaeosphaeria nodorum (strain SN15 / ATCC MYA-4574 / FGSC 10173)</name>
    <name type="common">Glume blotch fungus</name>
    <name type="synonym">Parastagonospora nodorum</name>
    <dbReference type="NCBI Taxonomy" id="321614"/>
    <lineage>
        <taxon>Eukaryota</taxon>
        <taxon>Fungi</taxon>
        <taxon>Dikarya</taxon>
        <taxon>Ascomycota</taxon>
        <taxon>Pezizomycotina</taxon>
        <taxon>Dothideomycetes</taxon>
        <taxon>Pleosporomycetidae</taxon>
        <taxon>Pleosporales</taxon>
        <taxon>Pleosporineae</taxon>
        <taxon>Phaeosphaeriaceae</taxon>
        <taxon>Parastagonospora</taxon>
    </lineage>
</organism>
<dbReference type="PANTHER" id="PTHR42085">
    <property type="entry name" value="F-BOX DOMAIN-CONTAINING PROTEIN"/>
    <property type="match status" value="1"/>
</dbReference>
<reference evidence="2" key="1">
    <citation type="journal article" date="2021" name="BMC Genomics">
        <title>Chromosome-level genome assembly and manually-curated proteome of model necrotroph Parastagonospora nodorum Sn15 reveals a genome-wide trove of candidate effector homologs, and redundancy of virulence-related functions within an accessory chromosome.</title>
        <authorList>
            <person name="Bertazzoni S."/>
            <person name="Jones D.A.B."/>
            <person name="Phan H.T."/>
            <person name="Tan K.-C."/>
            <person name="Hane J.K."/>
        </authorList>
    </citation>
    <scope>NUCLEOTIDE SEQUENCE [LARGE SCALE GENOMIC DNA]</scope>
    <source>
        <strain evidence="2">SN15 / ATCC MYA-4574 / FGSC 10173)</strain>
    </source>
</reference>